<keyword evidence="1" id="KW-0812">Transmembrane</keyword>
<feature type="transmembrane region" description="Helical" evidence="1">
    <location>
        <begin position="63"/>
        <end position="88"/>
    </location>
</feature>
<sequence>MYYQKSEQQKVFLLAPSMCYCMCIGCSLLGIVVLALTFSGAVMIPAMDSEGQQHGTRLPLPSFILGLISTLVSILLYVVLTITGIASVQASQLSMRMKLVTAFTLFIVVTIIVHCGISVFEGIVSVIVTPTNAFGAIIMVIGNVFCTAVCCSPCLLSALYYRSLVKADINQSVLPLDDHIPEHQAQQVYASAPAPMYGSGGGYQNPQQPISDYSKGPENYQRV</sequence>
<keyword evidence="1" id="KW-0472">Membrane</keyword>
<keyword evidence="1" id="KW-1133">Transmembrane helix</keyword>
<evidence type="ECO:0000256" key="1">
    <source>
        <dbReference type="SAM" id="Phobius"/>
    </source>
</evidence>
<evidence type="ECO:0000313" key="2">
    <source>
        <dbReference type="EMBL" id="CAD9078033.1"/>
    </source>
</evidence>
<dbReference type="AlphaFoldDB" id="A0A7S1KLT1"/>
<feature type="transmembrane region" description="Helical" evidence="1">
    <location>
        <begin position="134"/>
        <end position="161"/>
    </location>
</feature>
<organism evidence="2">
    <name type="scientific">Percolomonas cosmopolitus</name>
    <dbReference type="NCBI Taxonomy" id="63605"/>
    <lineage>
        <taxon>Eukaryota</taxon>
        <taxon>Discoba</taxon>
        <taxon>Heterolobosea</taxon>
        <taxon>Tetramitia</taxon>
        <taxon>Eutetramitia</taxon>
        <taxon>Percolomonadidae</taxon>
        <taxon>Percolomonas</taxon>
    </lineage>
</organism>
<protein>
    <submittedName>
        <fullName evidence="2">Uncharacterized protein</fullName>
    </submittedName>
</protein>
<feature type="transmembrane region" description="Helical" evidence="1">
    <location>
        <begin position="100"/>
        <end position="128"/>
    </location>
</feature>
<feature type="transmembrane region" description="Helical" evidence="1">
    <location>
        <begin position="12"/>
        <end position="43"/>
    </location>
</feature>
<dbReference type="EMBL" id="HBGD01001535">
    <property type="protein sequence ID" value="CAD9078033.1"/>
    <property type="molecule type" value="Transcribed_RNA"/>
</dbReference>
<gene>
    <name evidence="2" type="ORF">PCOS0759_LOCUS1265</name>
</gene>
<reference evidence="2" key="1">
    <citation type="submission" date="2021-01" db="EMBL/GenBank/DDBJ databases">
        <authorList>
            <person name="Corre E."/>
            <person name="Pelletier E."/>
            <person name="Niang G."/>
            <person name="Scheremetjew M."/>
            <person name="Finn R."/>
            <person name="Kale V."/>
            <person name="Holt S."/>
            <person name="Cochrane G."/>
            <person name="Meng A."/>
            <person name="Brown T."/>
            <person name="Cohen L."/>
        </authorList>
    </citation>
    <scope>NUCLEOTIDE SEQUENCE</scope>
    <source>
        <strain evidence="2">WS</strain>
    </source>
</reference>
<name>A0A7S1KLT1_9EUKA</name>
<proteinExistence type="predicted"/>
<accession>A0A7S1KLT1</accession>